<dbReference type="SUPFAM" id="SSF55811">
    <property type="entry name" value="Nudix"/>
    <property type="match status" value="1"/>
</dbReference>
<dbReference type="InterPro" id="IPR000086">
    <property type="entry name" value="NUDIX_hydrolase_dom"/>
</dbReference>
<dbReference type="PANTHER" id="PTHR43046:SF14">
    <property type="entry name" value="MUTT_NUDIX FAMILY PROTEIN"/>
    <property type="match status" value="1"/>
</dbReference>
<accession>A0A916UUW5</accession>
<comment type="caution">
    <text evidence="4">The sequence shown here is derived from an EMBL/GenBank/DDBJ whole genome shotgun (WGS) entry which is preliminary data.</text>
</comment>
<dbReference type="GO" id="GO:0016787">
    <property type="term" value="F:hydrolase activity"/>
    <property type="evidence" value="ECO:0007669"/>
    <property type="project" value="UniProtKB-KW"/>
</dbReference>
<dbReference type="Gene3D" id="3.90.79.10">
    <property type="entry name" value="Nucleoside Triphosphate Pyrophosphohydrolase"/>
    <property type="match status" value="1"/>
</dbReference>
<evidence type="ECO:0000259" key="3">
    <source>
        <dbReference type="PROSITE" id="PS51462"/>
    </source>
</evidence>
<evidence type="ECO:0000313" key="5">
    <source>
        <dbReference type="Proteomes" id="UP000637002"/>
    </source>
</evidence>
<dbReference type="PROSITE" id="PS51462">
    <property type="entry name" value="NUDIX"/>
    <property type="match status" value="1"/>
</dbReference>
<dbReference type="EMBL" id="BMGG01000010">
    <property type="protein sequence ID" value="GGC88212.1"/>
    <property type="molecule type" value="Genomic_DNA"/>
</dbReference>
<evidence type="ECO:0000256" key="2">
    <source>
        <dbReference type="ARBA" id="ARBA00022801"/>
    </source>
</evidence>
<dbReference type="AlphaFoldDB" id="A0A916UUW5"/>
<sequence>MSDRLAERIVRRTLHTYFRFARGLTLGVRGAVFDADGRIFLVRHTYVRGWYMPGGGVEVGEDVLTSLKRELAEEGNIVLTGEPHLHGMFFNGRASRRDHVVLYVVRAFEQSGPRAPDREIAETGFFAIDALPADTTPATRARLAEIVEGATIAAEW</sequence>
<evidence type="ECO:0000313" key="4">
    <source>
        <dbReference type="EMBL" id="GGC88212.1"/>
    </source>
</evidence>
<dbReference type="Pfam" id="PF00293">
    <property type="entry name" value="NUDIX"/>
    <property type="match status" value="1"/>
</dbReference>
<reference evidence="4" key="1">
    <citation type="journal article" date="2014" name="Int. J. Syst. Evol. Microbiol.">
        <title>Complete genome sequence of Corynebacterium casei LMG S-19264T (=DSM 44701T), isolated from a smear-ripened cheese.</title>
        <authorList>
            <consortium name="US DOE Joint Genome Institute (JGI-PGF)"/>
            <person name="Walter F."/>
            <person name="Albersmeier A."/>
            <person name="Kalinowski J."/>
            <person name="Ruckert C."/>
        </authorList>
    </citation>
    <scope>NUCLEOTIDE SEQUENCE</scope>
    <source>
        <strain evidence="4">CGMCC 1.12919</strain>
    </source>
</reference>
<name>A0A916UUW5_9HYPH</name>
<gene>
    <name evidence="4" type="ORF">GCM10010994_52720</name>
</gene>
<keyword evidence="2 4" id="KW-0378">Hydrolase</keyword>
<dbReference type="InterPro" id="IPR015797">
    <property type="entry name" value="NUDIX_hydrolase-like_dom_sf"/>
</dbReference>
<reference evidence="4" key="2">
    <citation type="submission" date="2020-09" db="EMBL/GenBank/DDBJ databases">
        <authorList>
            <person name="Sun Q."/>
            <person name="Zhou Y."/>
        </authorList>
    </citation>
    <scope>NUCLEOTIDE SEQUENCE</scope>
    <source>
        <strain evidence="4">CGMCC 1.12919</strain>
    </source>
</reference>
<comment type="cofactor">
    <cofactor evidence="1">
        <name>Mg(2+)</name>
        <dbReference type="ChEBI" id="CHEBI:18420"/>
    </cofactor>
</comment>
<protein>
    <submittedName>
        <fullName evidence="4">NUDIX hydrolase</fullName>
    </submittedName>
</protein>
<evidence type="ECO:0000256" key="1">
    <source>
        <dbReference type="ARBA" id="ARBA00001946"/>
    </source>
</evidence>
<dbReference type="CDD" id="cd04680">
    <property type="entry name" value="NUDIX_Hydrolase"/>
    <property type="match status" value="1"/>
</dbReference>
<dbReference type="PANTHER" id="PTHR43046">
    <property type="entry name" value="GDP-MANNOSE MANNOSYL HYDROLASE"/>
    <property type="match status" value="1"/>
</dbReference>
<keyword evidence="5" id="KW-1185">Reference proteome</keyword>
<organism evidence="4 5">
    <name type="scientific">Chelatococcus reniformis</name>
    <dbReference type="NCBI Taxonomy" id="1494448"/>
    <lineage>
        <taxon>Bacteria</taxon>
        <taxon>Pseudomonadati</taxon>
        <taxon>Pseudomonadota</taxon>
        <taxon>Alphaproteobacteria</taxon>
        <taxon>Hyphomicrobiales</taxon>
        <taxon>Chelatococcaceae</taxon>
        <taxon>Chelatococcus</taxon>
    </lineage>
</organism>
<proteinExistence type="predicted"/>
<dbReference type="RefSeq" id="WP_188612141.1">
    <property type="nucleotide sequence ID" value="NZ_BMGG01000010.1"/>
</dbReference>
<dbReference type="Proteomes" id="UP000637002">
    <property type="component" value="Unassembled WGS sequence"/>
</dbReference>
<feature type="domain" description="Nudix hydrolase" evidence="3">
    <location>
        <begin position="23"/>
        <end position="148"/>
    </location>
</feature>